<dbReference type="Pfam" id="PF01624">
    <property type="entry name" value="MutS_I"/>
    <property type="match status" value="1"/>
</dbReference>
<dbReference type="Gene3D" id="3.40.1170.10">
    <property type="entry name" value="DNA repair protein MutS, domain I"/>
    <property type="match status" value="1"/>
</dbReference>
<evidence type="ECO:0000259" key="12">
    <source>
        <dbReference type="PROSITE" id="PS00486"/>
    </source>
</evidence>
<dbReference type="AlphaFoldDB" id="A0A2P7Q1K3"/>
<dbReference type="GO" id="GO:0005829">
    <property type="term" value="C:cytosol"/>
    <property type="evidence" value="ECO:0007669"/>
    <property type="project" value="TreeGrafter"/>
</dbReference>
<evidence type="ECO:0000256" key="2">
    <source>
        <dbReference type="ARBA" id="ARBA00021982"/>
    </source>
</evidence>
<feature type="compositionally biased region" description="Basic and acidic residues" evidence="11">
    <location>
        <begin position="868"/>
        <end position="882"/>
    </location>
</feature>
<dbReference type="Gene3D" id="1.10.1420.10">
    <property type="match status" value="2"/>
</dbReference>
<feature type="region of interest" description="Disordered" evidence="11">
    <location>
        <begin position="853"/>
        <end position="882"/>
    </location>
</feature>
<dbReference type="GO" id="GO:0006298">
    <property type="term" value="P:mismatch repair"/>
    <property type="evidence" value="ECO:0007669"/>
    <property type="project" value="UniProtKB-UniRule"/>
</dbReference>
<dbReference type="PIRSF" id="PIRSF037677">
    <property type="entry name" value="DNA_mis_repair_Msh6"/>
    <property type="match status" value="1"/>
</dbReference>
<keyword evidence="3 9" id="KW-0547">Nucleotide-binding</keyword>
<dbReference type="PANTHER" id="PTHR11361:SF34">
    <property type="entry name" value="DNA MISMATCH REPAIR PROTEIN MSH1, MITOCHONDRIAL"/>
    <property type="match status" value="1"/>
</dbReference>
<feature type="binding site" evidence="9">
    <location>
        <begin position="620"/>
        <end position="627"/>
    </location>
    <ligand>
        <name>ATP</name>
        <dbReference type="ChEBI" id="CHEBI:30616"/>
    </ligand>
</feature>
<dbReference type="InterPro" id="IPR036678">
    <property type="entry name" value="MutS_con_dom_sf"/>
</dbReference>
<dbReference type="GO" id="GO:0003684">
    <property type="term" value="F:damaged DNA binding"/>
    <property type="evidence" value="ECO:0007669"/>
    <property type="project" value="UniProtKB-UniRule"/>
</dbReference>
<dbReference type="PROSITE" id="PS00486">
    <property type="entry name" value="DNA_MISMATCH_REPAIR_2"/>
    <property type="match status" value="1"/>
</dbReference>
<dbReference type="Pfam" id="PF05192">
    <property type="entry name" value="MutS_III"/>
    <property type="match status" value="1"/>
</dbReference>
<comment type="similarity">
    <text evidence="1 9 10">Belongs to the DNA mismatch repair MutS family.</text>
</comment>
<dbReference type="InterPro" id="IPR007861">
    <property type="entry name" value="DNA_mismatch_repair_MutS_clamp"/>
</dbReference>
<dbReference type="NCBIfam" id="NF003810">
    <property type="entry name" value="PRK05399.1"/>
    <property type="match status" value="1"/>
</dbReference>
<dbReference type="Gene3D" id="3.30.420.110">
    <property type="entry name" value="MutS, connector domain"/>
    <property type="match status" value="1"/>
</dbReference>
<dbReference type="Pfam" id="PF05188">
    <property type="entry name" value="MutS_II"/>
    <property type="match status" value="1"/>
</dbReference>
<sequence length="973" mass="110035">MNIDKDKLSPMMRKYLETKEEYNDCILFYRLGDFYEMFFDDAILASKVLNIALTGKACGLEERAPMCGVPFHSASSYITTLIESGYKVAIGEQVEDPATAKGLVRREVVKIVTPGTLLEDDSLEKVQNNYLMSVYFGSEDQVAISYVDISTGELNVTKIDSSKVKDEIAKISPSEIISNSDDFRKNIKGLCDMANIYLNDDFNNTLLDTKILTDTFSKKYLQDIDIYGDALFEKSISVALNYIKNTQMLDSTNISSINVYNSNDYMTLDLFTRVNLELTKTMRGSKKKGSLLQVLDSTSTPMGARMLRKFIEQPLINKDKIEFRLNITEAIKDDFILREDLKDKLSKIFDLERICAKIAYDRVSPKDLINLKNSIAMIPEVLDTIGKSQSKILLDFTETVDPLIDIYDVIDQAILEDPSQNLKEGNIIKSEFSDELSKLRDISQNGAFVIKDIESKEKEKTGAKSLKIGYNKVFGYYIEITKAALLQAKLDDSYIRKQTLVNAERFITPELKEIEDKIINAEDKIKNMEYEMFKDIRKKIYHNIERIQRVASIIAELDVYLSNALVASKYDYVKPLINSTGKLDIKDGRHPVIEQIMGYENFISNDSYIDKDNFINIITGPNMSGKSTYMRQNALIALMAHIGSFVPASYANIPILDRIFTRVGASDDLSQGQSTFMVEMDEVSHILQNATKDSLIILDEVGRGTSTYDGISLAWSIVEFIHDRIGAKTLFATHYHELTDLENKYDTIKNYSIAVKEDGDNIVFLRKIVPTAADRSYGIYVARLAKLPEEVLDRADSILSELEKNHLANSSSITSSSLDKINNSSSVNSNSKDGNLKLDKEELNYVSNLNECPESSLNLSSRSIKSSSDMDKSYHTESENKDEIKVFESDTDNKIKDEDKNINKNINKNIQAENIKSNKSDNMQISFEDVCGNDEYKEFVSEVLSVDMMNSTPLDIMNVMYALQKKAKELSAK</sequence>
<feature type="compositionally biased region" description="Low complexity" evidence="11">
    <location>
        <begin position="813"/>
        <end position="831"/>
    </location>
</feature>
<reference evidence="13" key="1">
    <citation type="thesis" date="2015" institute="Rutgers" country="The State University of New Jersey, 14 College Farm Rd., New Brunswick, NJ, USA">
        <title>Ammonia toxicity in bacteria and its implications for treatment of and resource recovery from highly nitrogenous organic wastes.</title>
        <authorList>
            <person name="Luther A.K."/>
        </authorList>
    </citation>
    <scope>NUCLEOTIDE SEQUENCE</scope>
    <source>
        <strain evidence="13">RT-10B</strain>
    </source>
</reference>
<dbReference type="SUPFAM" id="SSF52540">
    <property type="entry name" value="P-loop containing nucleoside triphosphate hydrolases"/>
    <property type="match status" value="1"/>
</dbReference>
<evidence type="ECO:0000256" key="3">
    <source>
        <dbReference type="ARBA" id="ARBA00022741"/>
    </source>
</evidence>
<dbReference type="InterPro" id="IPR016151">
    <property type="entry name" value="DNA_mismatch_repair_MutS_N"/>
</dbReference>
<evidence type="ECO:0000256" key="4">
    <source>
        <dbReference type="ARBA" id="ARBA00022763"/>
    </source>
</evidence>
<keyword evidence="14" id="KW-1185">Reference proteome</keyword>
<feature type="region of interest" description="Disordered" evidence="11">
    <location>
        <begin position="813"/>
        <end position="835"/>
    </location>
</feature>
<dbReference type="InterPro" id="IPR017261">
    <property type="entry name" value="DNA_mismatch_repair_MutS/MSH"/>
</dbReference>
<dbReference type="Gene3D" id="3.40.50.300">
    <property type="entry name" value="P-loop containing nucleotide triphosphate hydrolases"/>
    <property type="match status" value="1"/>
</dbReference>
<dbReference type="InterPro" id="IPR007860">
    <property type="entry name" value="DNA_mmatch_repair_MutS_con_dom"/>
</dbReference>
<dbReference type="SUPFAM" id="SSF53150">
    <property type="entry name" value="DNA repair protein MutS, domain II"/>
    <property type="match status" value="1"/>
</dbReference>
<dbReference type="GO" id="GO:0140664">
    <property type="term" value="F:ATP-dependent DNA damage sensor activity"/>
    <property type="evidence" value="ECO:0007669"/>
    <property type="project" value="InterPro"/>
</dbReference>
<dbReference type="GO" id="GO:0030983">
    <property type="term" value="F:mismatched DNA binding"/>
    <property type="evidence" value="ECO:0007669"/>
    <property type="project" value="InterPro"/>
</dbReference>
<keyword evidence="6 9" id="KW-0238">DNA-binding</keyword>
<dbReference type="HAMAP" id="MF_00096">
    <property type="entry name" value="MutS"/>
    <property type="match status" value="1"/>
</dbReference>
<dbReference type="InterPro" id="IPR007695">
    <property type="entry name" value="DNA_mismatch_repair_MutS-lik_N"/>
</dbReference>
<dbReference type="FunFam" id="3.40.1170.10:FF:000001">
    <property type="entry name" value="DNA mismatch repair protein MutS"/>
    <property type="match status" value="1"/>
</dbReference>
<proteinExistence type="inferred from homology"/>
<dbReference type="Pfam" id="PF00488">
    <property type="entry name" value="MutS_V"/>
    <property type="match status" value="1"/>
</dbReference>
<evidence type="ECO:0000313" key="14">
    <source>
        <dbReference type="Proteomes" id="UP000241434"/>
    </source>
</evidence>
<feature type="compositionally biased region" description="Low complexity" evidence="11">
    <location>
        <begin position="855"/>
        <end position="867"/>
    </location>
</feature>
<dbReference type="OrthoDB" id="9802448at2"/>
<evidence type="ECO:0000256" key="10">
    <source>
        <dbReference type="RuleBase" id="RU003756"/>
    </source>
</evidence>
<evidence type="ECO:0000256" key="5">
    <source>
        <dbReference type="ARBA" id="ARBA00022840"/>
    </source>
</evidence>
<organism evidence="13 14">
    <name type="scientific">Peptostreptococcus russellii</name>
    <dbReference type="NCBI Taxonomy" id="215200"/>
    <lineage>
        <taxon>Bacteria</taxon>
        <taxon>Bacillati</taxon>
        <taxon>Bacillota</taxon>
        <taxon>Clostridia</taxon>
        <taxon>Peptostreptococcales</taxon>
        <taxon>Peptostreptococcaceae</taxon>
        <taxon>Peptostreptococcus</taxon>
    </lineage>
</organism>
<dbReference type="RefSeq" id="WP_106776608.1">
    <property type="nucleotide sequence ID" value="NZ_JYGE01000003.1"/>
</dbReference>
<dbReference type="InterPro" id="IPR036187">
    <property type="entry name" value="DNA_mismatch_repair_MutS_sf"/>
</dbReference>
<evidence type="ECO:0000313" key="13">
    <source>
        <dbReference type="EMBL" id="PSJ31853.1"/>
    </source>
</evidence>
<dbReference type="InterPro" id="IPR045076">
    <property type="entry name" value="MutS"/>
</dbReference>
<keyword evidence="4 9" id="KW-0227">DNA damage</keyword>
<dbReference type="InterPro" id="IPR027417">
    <property type="entry name" value="P-loop_NTPase"/>
</dbReference>
<dbReference type="Proteomes" id="UP000241434">
    <property type="component" value="Unassembled WGS sequence"/>
</dbReference>
<dbReference type="SMART" id="SM00534">
    <property type="entry name" value="MUTSac"/>
    <property type="match status" value="1"/>
</dbReference>
<dbReference type="CDD" id="cd03284">
    <property type="entry name" value="ABC_MutS1"/>
    <property type="match status" value="1"/>
</dbReference>
<evidence type="ECO:0000256" key="8">
    <source>
        <dbReference type="ARBA" id="ARBA00024647"/>
    </source>
</evidence>
<dbReference type="Pfam" id="PF05190">
    <property type="entry name" value="MutS_IV"/>
    <property type="match status" value="1"/>
</dbReference>
<keyword evidence="7 9" id="KW-0234">DNA repair</keyword>
<dbReference type="SUPFAM" id="SSF48334">
    <property type="entry name" value="DNA repair protein MutS, domain III"/>
    <property type="match status" value="1"/>
</dbReference>
<dbReference type="NCBIfam" id="TIGR01070">
    <property type="entry name" value="mutS1"/>
    <property type="match status" value="1"/>
</dbReference>
<dbReference type="InterPro" id="IPR007696">
    <property type="entry name" value="DNA_mismatch_repair_MutS_core"/>
</dbReference>
<feature type="domain" description="DNA mismatch repair proteins mutS family" evidence="12">
    <location>
        <begin position="694"/>
        <end position="710"/>
    </location>
</feature>
<comment type="caution">
    <text evidence="13">The sequence shown here is derived from an EMBL/GenBank/DDBJ whole genome shotgun (WGS) entry which is preliminary data.</text>
</comment>
<evidence type="ECO:0000256" key="7">
    <source>
        <dbReference type="ARBA" id="ARBA00023204"/>
    </source>
</evidence>
<evidence type="ECO:0000256" key="6">
    <source>
        <dbReference type="ARBA" id="ARBA00023125"/>
    </source>
</evidence>
<dbReference type="EMBL" id="JYGE01000003">
    <property type="protein sequence ID" value="PSJ31853.1"/>
    <property type="molecule type" value="Genomic_DNA"/>
</dbReference>
<evidence type="ECO:0000256" key="1">
    <source>
        <dbReference type="ARBA" id="ARBA00006271"/>
    </source>
</evidence>
<evidence type="ECO:0000256" key="9">
    <source>
        <dbReference type="HAMAP-Rule" id="MF_00096"/>
    </source>
</evidence>
<keyword evidence="5 9" id="KW-0067">ATP-binding</keyword>
<dbReference type="InterPro" id="IPR005748">
    <property type="entry name" value="DNA_mismatch_repair_MutS"/>
</dbReference>
<accession>A0A2P7Q1K3</accession>
<comment type="function">
    <text evidence="8 9">This protein is involved in the repair of mismatches in DNA. It is possible that it carries out the mismatch recognition step. This protein has a weak ATPase activity.</text>
</comment>
<name>A0A2P7Q1K3_9FIRM</name>
<dbReference type="PANTHER" id="PTHR11361">
    <property type="entry name" value="DNA MISMATCH REPAIR PROTEIN MUTS FAMILY MEMBER"/>
    <property type="match status" value="1"/>
</dbReference>
<evidence type="ECO:0000256" key="11">
    <source>
        <dbReference type="SAM" id="MobiDB-lite"/>
    </source>
</evidence>
<dbReference type="InterPro" id="IPR000432">
    <property type="entry name" value="DNA_mismatch_repair_MutS_C"/>
</dbReference>
<dbReference type="FunFam" id="3.40.50.300:FF:000870">
    <property type="entry name" value="MutS protein homolog 4"/>
    <property type="match status" value="1"/>
</dbReference>
<gene>
    <name evidence="9" type="primary">mutS</name>
    <name evidence="13" type="ORF">UF10_04375</name>
</gene>
<protein>
    <recommendedName>
        <fullName evidence="2 9">DNA mismatch repair protein MutS</fullName>
    </recommendedName>
</protein>
<dbReference type="GO" id="GO:0005524">
    <property type="term" value="F:ATP binding"/>
    <property type="evidence" value="ECO:0007669"/>
    <property type="project" value="UniProtKB-UniRule"/>
</dbReference>
<dbReference type="SUPFAM" id="SSF55271">
    <property type="entry name" value="DNA repair protein MutS, domain I"/>
    <property type="match status" value="1"/>
</dbReference>
<dbReference type="SMART" id="SM00533">
    <property type="entry name" value="MUTSd"/>
    <property type="match status" value="1"/>
</dbReference>